<keyword evidence="2" id="KW-1185">Reference proteome</keyword>
<evidence type="ECO:0000313" key="2">
    <source>
        <dbReference type="Proteomes" id="UP000499080"/>
    </source>
</evidence>
<reference evidence="1 2" key="1">
    <citation type="journal article" date="2019" name="Sci. Rep.">
        <title>Orb-weaving spider Araneus ventricosus genome elucidates the spidroin gene catalogue.</title>
        <authorList>
            <person name="Kono N."/>
            <person name="Nakamura H."/>
            <person name="Ohtoshi R."/>
            <person name="Moran D.A.P."/>
            <person name="Shinohara A."/>
            <person name="Yoshida Y."/>
            <person name="Fujiwara M."/>
            <person name="Mori M."/>
            <person name="Tomita M."/>
            <person name="Arakawa K."/>
        </authorList>
    </citation>
    <scope>NUCLEOTIDE SEQUENCE [LARGE SCALE GENOMIC DNA]</scope>
</reference>
<gene>
    <name evidence="1" type="ORF">AVEN_151694_1</name>
</gene>
<dbReference type="EMBL" id="BGPR01007733">
    <property type="protein sequence ID" value="GBN29104.1"/>
    <property type="molecule type" value="Genomic_DNA"/>
</dbReference>
<protein>
    <submittedName>
        <fullName evidence="1">Uncharacterized protein</fullName>
    </submittedName>
</protein>
<evidence type="ECO:0000313" key="1">
    <source>
        <dbReference type="EMBL" id="GBN29104.1"/>
    </source>
</evidence>
<comment type="caution">
    <text evidence="1">The sequence shown here is derived from an EMBL/GenBank/DDBJ whole genome shotgun (WGS) entry which is preliminary data.</text>
</comment>
<accession>A0A4Y2MS14</accession>
<organism evidence="1 2">
    <name type="scientific">Araneus ventricosus</name>
    <name type="common">Orbweaver spider</name>
    <name type="synonym">Epeira ventricosa</name>
    <dbReference type="NCBI Taxonomy" id="182803"/>
    <lineage>
        <taxon>Eukaryota</taxon>
        <taxon>Metazoa</taxon>
        <taxon>Ecdysozoa</taxon>
        <taxon>Arthropoda</taxon>
        <taxon>Chelicerata</taxon>
        <taxon>Arachnida</taxon>
        <taxon>Araneae</taxon>
        <taxon>Araneomorphae</taxon>
        <taxon>Entelegynae</taxon>
        <taxon>Araneoidea</taxon>
        <taxon>Araneidae</taxon>
        <taxon>Araneus</taxon>
    </lineage>
</organism>
<proteinExistence type="predicted"/>
<dbReference type="Proteomes" id="UP000499080">
    <property type="component" value="Unassembled WGS sequence"/>
</dbReference>
<dbReference type="AlphaFoldDB" id="A0A4Y2MS14"/>
<sequence length="116" mass="13399">MNLNLWRYAGIGPHWRGSEVWNGVCQLRCHPGHLTAVQNDEFLPKIALVLLQKRDINKTKLNQISIWNFSSITKGKSSVYFVQECHSGLSPRDQIFTAKCEFPRFSITDCEPLYPY</sequence>
<name>A0A4Y2MS14_ARAVE</name>